<dbReference type="RefSeq" id="WP_149817279.1">
    <property type="nucleotide sequence ID" value="NZ_VUOA01000019.1"/>
</dbReference>
<organism evidence="2 3">
    <name type="scientific">Salinarimonas soli</name>
    <dbReference type="NCBI Taxonomy" id="1638099"/>
    <lineage>
        <taxon>Bacteria</taxon>
        <taxon>Pseudomonadati</taxon>
        <taxon>Pseudomonadota</taxon>
        <taxon>Alphaproteobacteria</taxon>
        <taxon>Hyphomicrobiales</taxon>
        <taxon>Salinarimonadaceae</taxon>
        <taxon>Salinarimonas</taxon>
    </lineage>
</organism>
<evidence type="ECO:0008006" key="4">
    <source>
        <dbReference type="Google" id="ProtNLM"/>
    </source>
</evidence>
<sequence>MRRTVAILGFSAIVAACTLSFLVLPNGASRAAATASATFLIPASDGYGVADCLASGAECGQVIATAWCEAQGFVRAEAFGPSRPEDVTGTTPAHAEAPATARPIAITCGQ</sequence>
<dbReference type="EMBL" id="VUOA01000019">
    <property type="protein sequence ID" value="KAA2237457.1"/>
    <property type="molecule type" value="Genomic_DNA"/>
</dbReference>
<dbReference type="AlphaFoldDB" id="A0A5B2VH02"/>
<keyword evidence="1" id="KW-0732">Signal</keyword>
<evidence type="ECO:0000256" key="1">
    <source>
        <dbReference type="SAM" id="SignalP"/>
    </source>
</evidence>
<dbReference type="Proteomes" id="UP000323142">
    <property type="component" value="Unassembled WGS sequence"/>
</dbReference>
<reference evidence="2 3" key="1">
    <citation type="submission" date="2019-09" db="EMBL/GenBank/DDBJ databases">
        <title>Salinarimonas rosea gen. nov., sp. nov., a new member of the a-2 subgroup of the Proteobacteria.</title>
        <authorList>
            <person name="Liu J."/>
        </authorList>
    </citation>
    <scope>NUCLEOTIDE SEQUENCE [LARGE SCALE GENOMIC DNA]</scope>
    <source>
        <strain evidence="2 3">BN140002</strain>
    </source>
</reference>
<dbReference type="PROSITE" id="PS51257">
    <property type="entry name" value="PROKAR_LIPOPROTEIN"/>
    <property type="match status" value="1"/>
</dbReference>
<comment type="caution">
    <text evidence="2">The sequence shown here is derived from an EMBL/GenBank/DDBJ whole genome shotgun (WGS) entry which is preliminary data.</text>
</comment>
<feature type="chain" id="PRO_5022973515" description="DUF3551 domain-containing protein" evidence="1">
    <location>
        <begin position="32"/>
        <end position="110"/>
    </location>
</feature>
<gene>
    <name evidence="2" type="ORF">F0L46_10710</name>
</gene>
<dbReference type="OrthoDB" id="9150143at2"/>
<name>A0A5B2VH02_9HYPH</name>
<accession>A0A5B2VH02</accession>
<reference evidence="2 3" key="2">
    <citation type="submission" date="2019-09" db="EMBL/GenBank/DDBJ databases">
        <authorList>
            <person name="Jin C."/>
        </authorList>
    </citation>
    <scope>NUCLEOTIDE SEQUENCE [LARGE SCALE GENOMIC DNA]</scope>
    <source>
        <strain evidence="2 3">BN140002</strain>
    </source>
</reference>
<feature type="signal peptide" evidence="1">
    <location>
        <begin position="1"/>
        <end position="31"/>
    </location>
</feature>
<keyword evidence="3" id="KW-1185">Reference proteome</keyword>
<proteinExistence type="predicted"/>
<evidence type="ECO:0000313" key="2">
    <source>
        <dbReference type="EMBL" id="KAA2237457.1"/>
    </source>
</evidence>
<protein>
    <recommendedName>
        <fullName evidence="4">DUF3551 domain-containing protein</fullName>
    </recommendedName>
</protein>
<evidence type="ECO:0000313" key="3">
    <source>
        <dbReference type="Proteomes" id="UP000323142"/>
    </source>
</evidence>